<feature type="compositionally biased region" description="Polar residues" evidence="1">
    <location>
        <begin position="45"/>
        <end position="64"/>
    </location>
</feature>
<dbReference type="EMBL" id="JAMKFB020000006">
    <property type="protein sequence ID" value="KAL0191321.1"/>
    <property type="molecule type" value="Genomic_DNA"/>
</dbReference>
<name>A0ABD0QYK4_CIRMR</name>
<organism evidence="2 3">
    <name type="scientific">Cirrhinus mrigala</name>
    <name type="common">Mrigala</name>
    <dbReference type="NCBI Taxonomy" id="683832"/>
    <lineage>
        <taxon>Eukaryota</taxon>
        <taxon>Metazoa</taxon>
        <taxon>Chordata</taxon>
        <taxon>Craniata</taxon>
        <taxon>Vertebrata</taxon>
        <taxon>Euteleostomi</taxon>
        <taxon>Actinopterygii</taxon>
        <taxon>Neopterygii</taxon>
        <taxon>Teleostei</taxon>
        <taxon>Ostariophysi</taxon>
        <taxon>Cypriniformes</taxon>
        <taxon>Cyprinidae</taxon>
        <taxon>Labeoninae</taxon>
        <taxon>Labeonini</taxon>
        <taxon>Cirrhinus</taxon>
    </lineage>
</organism>
<gene>
    <name evidence="2" type="ORF">M9458_014019</name>
</gene>
<evidence type="ECO:0000256" key="1">
    <source>
        <dbReference type="SAM" id="MobiDB-lite"/>
    </source>
</evidence>
<dbReference type="AlphaFoldDB" id="A0ABD0QYK4"/>
<comment type="caution">
    <text evidence="2">The sequence shown here is derived from an EMBL/GenBank/DDBJ whole genome shotgun (WGS) entry which is preliminary data.</text>
</comment>
<proteinExistence type="predicted"/>
<sequence>PGQWAVTPHRPLSKSQSAPSFIQHIHTQAVMIAHPMYQQHWPHETFQQHTGTNTHLHASTQSSFPHALSH</sequence>
<dbReference type="Proteomes" id="UP001529510">
    <property type="component" value="Unassembled WGS sequence"/>
</dbReference>
<keyword evidence="3" id="KW-1185">Reference proteome</keyword>
<accession>A0ABD0QYK4</accession>
<protein>
    <submittedName>
        <fullName evidence="2">Uncharacterized protein</fullName>
    </submittedName>
</protein>
<evidence type="ECO:0000313" key="3">
    <source>
        <dbReference type="Proteomes" id="UP001529510"/>
    </source>
</evidence>
<feature type="non-terminal residue" evidence="2">
    <location>
        <position position="1"/>
    </location>
</feature>
<feature type="region of interest" description="Disordered" evidence="1">
    <location>
        <begin position="44"/>
        <end position="70"/>
    </location>
</feature>
<reference evidence="2 3" key="1">
    <citation type="submission" date="2024-05" db="EMBL/GenBank/DDBJ databases">
        <title>Genome sequencing and assembly of Indian major carp, Cirrhinus mrigala (Hamilton, 1822).</title>
        <authorList>
            <person name="Mohindra V."/>
            <person name="Chowdhury L.M."/>
            <person name="Lal K."/>
            <person name="Jena J.K."/>
        </authorList>
    </citation>
    <scope>NUCLEOTIDE SEQUENCE [LARGE SCALE GENOMIC DNA]</scope>
    <source>
        <strain evidence="2">CM1030</strain>
        <tissue evidence="2">Blood</tissue>
    </source>
</reference>
<evidence type="ECO:0000313" key="2">
    <source>
        <dbReference type="EMBL" id="KAL0191321.1"/>
    </source>
</evidence>
<feature type="non-terminal residue" evidence="2">
    <location>
        <position position="70"/>
    </location>
</feature>